<dbReference type="InterPro" id="IPR027267">
    <property type="entry name" value="AH/BAR_dom_sf"/>
</dbReference>
<organism evidence="2 3">
    <name type="scientific">Globisporangium ultimum (strain ATCC 200006 / CBS 805.95 / DAOM BR144)</name>
    <name type="common">Pythium ultimum</name>
    <dbReference type="NCBI Taxonomy" id="431595"/>
    <lineage>
        <taxon>Eukaryota</taxon>
        <taxon>Sar</taxon>
        <taxon>Stramenopiles</taxon>
        <taxon>Oomycota</taxon>
        <taxon>Peronosporomycetes</taxon>
        <taxon>Pythiales</taxon>
        <taxon>Pythiaceae</taxon>
        <taxon>Globisporangium</taxon>
    </lineage>
</organism>
<evidence type="ECO:0008006" key="4">
    <source>
        <dbReference type="Google" id="ProtNLM"/>
    </source>
</evidence>
<accession>K3WP46</accession>
<dbReference type="VEuPathDB" id="FungiDB:PYU1_G006725"/>
<dbReference type="Proteomes" id="UP000019132">
    <property type="component" value="Unassembled WGS sequence"/>
</dbReference>
<reference evidence="2" key="3">
    <citation type="submission" date="2015-02" db="UniProtKB">
        <authorList>
            <consortium name="EnsemblProtists"/>
        </authorList>
    </citation>
    <scope>IDENTIFICATION</scope>
    <source>
        <strain evidence="2">DAOM BR144</strain>
    </source>
</reference>
<dbReference type="OMA" id="DYAVEWE"/>
<name>K3WP46_GLOUD</name>
<feature type="region of interest" description="Disordered" evidence="1">
    <location>
        <begin position="444"/>
        <end position="488"/>
    </location>
</feature>
<feature type="compositionally biased region" description="Polar residues" evidence="1">
    <location>
        <begin position="457"/>
        <end position="488"/>
    </location>
</feature>
<reference evidence="3" key="1">
    <citation type="journal article" date="2010" name="Genome Biol.">
        <title>Genome sequence of the necrotrophic plant pathogen Pythium ultimum reveals original pathogenicity mechanisms and effector repertoire.</title>
        <authorList>
            <person name="Levesque C.A."/>
            <person name="Brouwer H."/>
            <person name="Cano L."/>
            <person name="Hamilton J.P."/>
            <person name="Holt C."/>
            <person name="Huitema E."/>
            <person name="Raffaele S."/>
            <person name="Robideau G.P."/>
            <person name="Thines M."/>
            <person name="Win J."/>
            <person name="Zerillo M.M."/>
            <person name="Beakes G.W."/>
            <person name="Boore J.L."/>
            <person name="Busam D."/>
            <person name="Dumas B."/>
            <person name="Ferriera S."/>
            <person name="Fuerstenberg S.I."/>
            <person name="Gachon C.M."/>
            <person name="Gaulin E."/>
            <person name="Govers F."/>
            <person name="Grenville-Briggs L."/>
            <person name="Horner N."/>
            <person name="Hostetler J."/>
            <person name="Jiang R.H."/>
            <person name="Johnson J."/>
            <person name="Krajaejun T."/>
            <person name="Lin H."/>
            <person name="Meijer H.J."/>
            <person name="Moore B."/>
            <person name="Morris P."/>
            <person name="Phuntmart V."/>
            <person name="Puiu D."/>
            <person name="Shetty J."/>
            <person name="Stajich J.E."/>
            <person name="Tripathy S."/>
            <person name="Wawra S."/>
            <person name="van West P."/>
            <person name="Whitty B.R."/>
            <person name="Coutinho P.M."/>
            <person name="Henrissat B."/>
            <person name="Martin F."/>
            <person name="Thomas P.D."/>
            <person name="Tyler B.M."/>
            <person name="De Vries R.P."/>
            <person name="Kamoun S."/>
            <person name="Yandell M."/>
            <person name="Tisserat N."/>
            <person name="Buell C.R."/>
        </authorList>
    </citation>
    <scope>NUCLEOTIDE SEQUENCE</scope>
    <source>
        <strain evidence="3">DAOM:BR144</strain>
    </source>
</reference>
<dbReference type="EnsemblProtists" id="PYU1_T006738">
    <property type="protein sequence ID" value="PYU1_T006738"/>
    <property type="gene ID" value="PYU1_G006725"/>
</dbReference>
<dbReference type="eggNOG" id="ENOG502S0TX">
    <property type="taxonomic scope" value="Eukaryota"/>
</dbReference>
<protein>
    <recommendedName>
        <fullName evidence="4">BAR domain-containing protein</fullName>
    </recommendedName>
</protein>
<dbReference type="HOGENOM" id="CLU_045764_0_0_1"/>
<evidence type="ECO:0000313" key="3">
    <source>
        <dbReference type="Proteomes" id="UP000019132"/>
    </source>
</evidence>
<dbReference type="SUPFAM" id="SSF103657">
    <property type="entry name" value="BAR/IMD domain-like"/>
    <property type="match status" value="1"/>
</dbReference>
<dbReference type="EMBL" id="GL376635">
    <property type="status" value="NOT_ANNOTATED_CDS"/>
    <property type="molecule type" value="Genomic_DNA"/>
</dbReference>
<reference evidence="3" key="2">
    <citation type="submission" date="2010-04" db="EMBL/GenBank/DDBJ databases">
        <authorList>
            <person name="Buell R."/>
            <person name="Hamilton J."/>
            <person name="Hostetler J."/>
        </authorList>
    </citation>
    <scope>NUCLEOTIDE SEQUENCE [LARGE SCALE GENOMIC DNA]</scope>
    <source>
        <strain evidence="3">DAOM:BR144</strain>
    </source>
</reference>
<proteinExistence type="predicted"/>
<sequence>MSSLRVRAQNKLLSTIGAAKPSKNVQFDMAYAGFEKTHAGIVELDAAFRGFIISLRGFHVSAQALVQVIDNAAGGAATNESGGSSPSYEMKQFAGAIKASFVKLDGHLLNETVARYEKRVLTPTLGWLTRANAVKQQVASFHEEKTLFDHYTRKVMALREARDKRAAAGKSEKPKDVEKLVRNEQKYAAITNTYAKISDQTIVNLRDFVNARDETLTPILHRFLEFRKHYATQVYEESQKLPCTEKSGGSFADTVLSKLESLVTSSHPPGAQRIATAPAPKELKEDETDVPVQSFSFESFVGEAPPTIHNEAAGHTATEDGNAAFNAYQPPPPPPLVPALASPSSPDGFFTDEFASPRSVSISPLASPTLFAADQFQTTPLPPPRTSSMLMVNSTTASAPFSASWDDMAYPSKPPAPSPPPFASNFNTMPATASSFSASPSSWGAFDDVNGPPSTAAPPNSGSTDNPFAFQANFTDLHQNALGTAPHQ</sequence>
<dbReference type="AlphaFoldDB" id="K3WP46"/>
<feature type="region of interest" description="Disordered" evidence="1">
    <location>
        <begin position="266"/>
        <end position="286"/>
    </location>
</feature>
<dbReference type="Gene3D" id="1.20.1270.60">
    <property type="entry name" value="Arfaptin homology (AH) domain/BAR domain"/>
    <property type="match status" value="1"/>
</dbReference>
<evidence type="ECO:0000313" key="2">
    <source>
        <dbReference type="EnsemblProtists" id="PYU1_T006738"/>
    </source>
</evidence>
<keyword evidence="3" id="KW-1185">Reference proteome</keyword>
<evidence type="ECO:0000256" key="1">
    <source>
        <dbReference type="SAM" id="MobiDB-lite"/>
    </source>
</evidence>
<dbReference type="STRING" id="431595.K3WP46"/>
<dbReference type="InParanoid" id="K3WP46"/>